<keyword evidence="2" id="KW-1185">Reference proteome</keyword>
<dbReference type="RefSeq" id="WP_229526427.1">
    <property type="nucleotide sequence ID" value="NZ_JAFFQR010000112.1"/>
</dbReference>
<dbReference type="Proteomes" id="UP001597340">
    <property type="component" value="Unassembled WGS sequence"/>
</dbReference>
<gene>
    <name evidence="1" type="ORF">ACFQ5D_03135</name>
</gene>
<comment type="caution">
    <text evidence="1">The sequence shown here is derived from an EMBL/GenBank/DDBJ whole genome shotgun (WGS) entry which is preliminary data.</text>
</comment>
<evidence type="ECO:0000313" key="1">
    <source>
        <dbReference type="EMBL" id="MFD1460455.1"/>
    </source>
</evidence>
<accession>A0ABW4DBF3</accession>
<organism evidence="1 2">
    <name type="scientific">Paenibacillus farraposensis</name>
    <dbReference type="NCBI Taxonomy" id="2807095"/>
    <lineage>
        <taxon>Bacteria</taxon>
        <taxon>Bacillati</taxon>
        <taxon>Bacillota</taxon>
        <taxon>Bacilli</taxon>
        <taxon>Bacillales</taxon>
        <taxon>Paenibacillaceae</taxon>
        <taxon>Paenibacillus</taxon>
    </lineage>
</organism>
<reference evidence="2" key="1">
    <citation type="journal article" date="2019" name="Int. J. Syst. Evol. Microbiol.">
        <title>The Global Catalogue of Microorganisms (GCM) 10K type strain sequencing project: providing services to taxonomists for standard genome sequencing and annotation.</title>
        <authorList>
            <consortium name="The Broad Institute Genomics Platform"/>
            <consortium name="The Broad Institute Genome Sequencing Center for Infectious Disease"/>
            <person name="Wu L."/>
            <person name="Ma J."/>
        </authorList>
    </citation>
    <scope>NUCLEOTIDE SEQUENCE [LARGE SCALE GENOMIC DNA]</scope>
    <source>
        <strain evidence="2">CCM 9147</strain>
    </source>
</reference>
<evidence type="ECO:0000313" key="2">
    <source>
        <dbReference type="Proteomes" id="UP001597340"/>
    </source>
</evidence>
<protein>
    <submittedName>
        <fullName evidence="1">Acetyl-CoA acetyltransferase</fullName>
    </submittedName>
</protein>
<name>A0ABW4DBF3_9BACL</name>
<dbReference type="EMBL" id="JBHTNZ010000002">
    <property type="protein sequence ID" value="MFD1460455.1"/>
    <property type="molecule type" value="Genomic_DNA"/>
</dbReference>
<proteinExistence type="predicted"/>
<sequence length="125" mass="14475">MLKVPYIFICEGIKVDKADFSPSNIFDRRIILKSPTFLENISLVIGLIGDKDDDQKEFTVKIRGKIFNASLPPLKYEFKGYDEITIFQGEIDKLPVSEDETIYFEVFFNNKIISQYPVKITLKEV</sequence>